<dbReference type="Pfam" id="PF13358">
    <property type="entry name" value="DDE_3"/>
    <property type="match status" value="1"/>
</dbReference>
<feature type="domain" description="Tc1-like transposase DDE" evidence="1">
    <location>
        <begin position="22"/>
        <end position="69"/>
    </location>
</feature>
<dbReference type="OrthoDB" id="3599154at2759"/>
<proteinExistence type="predicted"/>
<dbReference type="STRING" id="1336337.A0A3N4J2U6"/>
<name>A0A3N4J2U6_9PEZI</name>
<evidence type="ECO:0000313" key="3">
    <source>
        <dbReference type="Proteomes" id="UP000276215"/>
    </source>
</evidence>
<dbReference type="InterPro" id="IPR036397">
    <property type="entry name" value="RNaseH_sf"/>
</dbReference>
<dbReference type="Gene3D" id="3.30.420.10">
    <property type="entry name" value="Ribonuclease H-like superfamily/Ribonuclease H"/>
    <property type="match status" value="1"/>
</dbReference>
<dbReference type="EMBL" id="ML120468">
    <property type="protein sequence ID" value="RPA92629.1"/>
    <property type="molecule type" value="Genomic_DNA"/>
</dbReference>
<evidence type="ECO:0000313" key="2">
    <source>
        <dbReference type="EMBL" id="RPA92629.1"/>
    </source>
</evidence>
<reference evidence="2 3" key="1">
    <citation type="journal article" date="2018" name="Nat. Ecol. Evol.">
        <title>Pezizomycetes genomes reveal the molecular basis of ectomycorrhizal truffle lifestyle.</title>
        <authorList>
            <person name="Murat C."/>
            <person name="Payen T."/>
            <person name="Noel B."/>
            <person name="Kuo A."/>
            <person name="Morin E."/>
            <person name="Chen J."/>
            <person name="Kohler A."/>
            <person name="Krizsan K."/>
            <person name="Balestrini R."/>
            <person name="Da Silva C."/>
            <person name="Montanini B."/>
            <person name="Hainaut M."/>
            <person name="Levati E."/>
            <person name="Barry K.W."/>
            <person name="Belfiori B."/>
            <person name="Cichocki N."/>
            <person name="Clum A."/>
            <person name="Dockter R.B."/>
            <person name="Fauchery L."/>
            <person name="Guy J."/>
            <person name="Iotti M."/>
            <person name="Le Tacon F."/>
            <person name="Lindquist E.A."/>
            <person name="Lipzen A."/>
            <person name="Malagnac F."/>
            <person name="Mello A."/>
            <person name="Molinier V."/>
            <person name="Miyauchi S."/>
            <person name="Poulain J."/>
            <person name="Riccioni C."/>
            <person name="Rubini A."/>
            <person name="Sitrit Y."/>
            <person name="Splivallo R."/>
            <person name="Traeger S."/>
            <person name="Wang M."/>
            <person name="Zifcakova L."/>
            <person name="Wipf D."/>
            <person name="Zambonelli A."/>
            <person name="Paolocci F."/>
            <person name="Nowrousian M."/>
            <person name="Ottonello S."/>
            <person name="Baldrian P."/>
            <person name="Spatafora J.W."/>
            <person name="Henrissat B."/>
            <person name="Nagy L.G."/>
            <person name="Aury J.M."/>
            <person name="Wincker P."/>
            <person name="Grigoriev I.V."/>
            <person name="Bonfante P."/>
            <person name="Martin F.M."/>
        </authorList>
    </citation>
    <scope>NUCLEOTIDE SEQUENCE [LARGE SCALE GENOMIC DNA]</scope>
    <source>
        <strain evidence="2 3">120613-1</strain>
    </source>
</reference>
<dbReference type="Proteomes" id="UP000276215">
    <property type="component" value="Unassembled WGS sequence"/>
</dbReference>
<organism evidence="2 3">
    <name type="scientific">Choiromyces venosus 120613-1</name>
    <dbReference type="NCBI Taxonomy" id="1336337"/>
    <lineage>
        <taxon>Eukaryota</taxon>
        <taxon>Fungi</taxon>
        <taxon>Dikarya</taxon>
        <taxon>Ascomycota</taxon>
        <taxon>Pezizomycotina</taxon>
        <taxon>Pezizomycetes</taxon>
        <taxon>Pezizales</taxon>
        <taxon>Tuberaceae</taxon>
        <taxon>Choiromyces</taxon>
    </lineage>
</organism>
<evidence type="ECO:0000259" key="1">
    <source>
        <dbReference type="Pfam" id="PF13358"/>
    </source>
</evidence>
<protein>
    <recommendedName>
        <fullName evidence="1">Tc1-like transposase DDE domain-containing protein</fullName>
    </recommendedName>
</protein>
<keyword evidence="3" id="KW-1185">Reference proteome</keyword>
<feature type="non-terminal residue" evidence="2">
    <location>
        <position position="71"/>
    </location>
</feature>
<dbReference type="InterPro" id="IPR038717">
    <property type="entry name" value="Tc1-like_DDE_dom"/>
</dbReference>
<dbReference type="GO" id="GO:0003676">
    <property type="term" value="F:nucleic acid binding"/>
    <property type="evidence" value="ECO:0007669"/>
    <property type="project" value="InterPro"/>
</dbReference>
<accession>A0A3N4J2U6</accession>
<gene>
    <name evidence="2" type="ORF">L873DRAFT_1859594</name>
</gene>
<sequence>MISFCMQDNFFQQDNSPIHRQDTCTVHTASIVLDWFNINGIQLVEYPPYSPDLNPIEYVWVELKKHLQDQY</sequence>
<dbReference type="AlphaFoldDB" id="A0A3N4J2U6"/>